<keyword evidence="8" id="KW-0547">Nucleotide-binding</keyword>
<feature type="transmembrane region" description="Helical" evidence="17">
    <location>
        <begin position="290"/>
        <end position="316"/>
    </location>
</feature>
<dbReference type="PROSITE" id="PS50125">
    <property type="entry name" value="GUANYLATE_CYCLASE_2"/>
    <property type="match status" value="1"/>
</dbReference>
<dbReference type="FunFam" id="3.30.70.1230:FF:000008">
    <property type="entry name" value="Adenylate cyclase type 9"/>
    <property type="match status" value="1"/>
</dbReference>
<keyword evidence="9" id="KW-0067">ATP-binding</keyword>
<dbReference type="EC" id="4.6.1.1" evidence="5"/>
<keyword evidence="6 17" id="KW-0812">Transmembrane</keyword>
<evidence type="ECO:0000313" key="20">
    <source>
        <dbReference type="Proteomes" id="UP000694388"/>
    </source>
</evidence>
<evidence type="ECO:0000256" key="2">
    <source>
        <dbReference type="ARBA" id="ARBA00001936"/>
    </source>
</evidence>
<keyword evidence="12" id="KW-0115">cAMP biosynthesis</keyword>
<dbReference type="GO" id="GO:0005524">
    <property type="term" value="F:ATP binding"/>
    <property type="evidence" value="ECO:0007669"/>
    <property type="project" value="UniProtKB-KW"/>
</dbReference>
<evidence type="ECO:0000256" key="13">
    <source>
        <dbReference type="ARBA" id="ARBA00023136"/>
    </source>
</evidence>
<dbReference type="Gene3D" id="3.30.70.1230">
    <property type="entry name" value="Nucleotide cyclase"/>
    <property type="match status" value="1"/>
</dbReference>
<keyword evidence="14 15" id="KW-0456">Lyase</keyword>
<dbReference type="InterPro" id="IPR018297">
    <property type="entry name" value="A/G_cyclase_CS"/>
</dbReference>
<dbReference type="PANTHER" id="PTHR45627:SF8">
    <property type="entry name" value="ADENYLATE CYCLASE TYPE 9"/>
    <property type="match status" value="1"/>
</dbReference>
<evidence type="ECO:0000256" key="5">
    <source>
        <dbReference type="ARBA" id="ARBA00012201"/>
    </source>
</evidence>
<comment type="subcellular location">
    <subcellularLocation>
        <location evidence="4">Membrane</location>
        <topology evidence="4">Multi-pass membrane protein</topology>
    </subcellularLocation>
</comment>
<feature type="transmembrane region" description="Helical" evidence="17">
    <location>
        <begin position="393"/>
        <end position="410"/>
    </location>
</feature>
<dbReference type="PROSITE" id="PS00452">
    <property type="entry name" value="GUANYLATE_CYCLASE_1"/>
    <property type="match status" value="1"/>
</dbReference>
<dbReference type="Ensembl" id="ENSEBUT00000028171.1">
    <property type="protein sequence ID" value="ENSEBUP00000027595.1"/>
    <property type="gene ID" value="ENSEBUG00000016893.1"/>
</dbReference>
<dbReference type="Proteomes" id="UP000694388">
    <property type="component" value="Unplaced"/>
</dbReference>
<dbReference type="PANTHER" id="PTHR45627">
    <property type="entry name" value="ADENYLATE CYCLASE TYPE 1"/>
    <property type="match status" value="1"/>
</dbReference>
<dbReference type="GO" id="GO:0004016">
    <property type="term" value="F:adenylate cyclase activity"/>
    <property type="evidence" value="ECO:0007669"/>
    <property type="project" value="UniProtKB-EC"/>
</dbReference>
<dbReference type="GO" id="GO:0006171">
    <property type="term" value="P:cAMP biosynthetic process"/>
    <property type="evidence" value="ECO:0007669"/>
    <property type="project" value="UniProtKB-KW"/>
</dbReference>
<feature type="transmembrane region" description="Helical" evidence="17">
    <location>
        <begin position="337"/>
        <end position="361"/>
    </location>
</feature>
<keyword evidence="7" id="KW-0479">Metal-binding</keyword>
<evidence type="ECO:0000256" key="11">
    <source>
        <dbReference type="ARBA" id="ARBA00022989"/>
    </source>
</evidence>
<keyword evidence="11 17" id="KW-1133">Transmembrane helix</keyword>
<feature type="compositionally biased region" description="Basic and acidic residues" evidence="16">
    <location>
        <begin position="97"/>
        <end position="107"/>
    </location>
</feature>
<keyword evidence="10" id="KW-0460">Magnesium</keyword>
<dbReference type="CDD" id="cd07302">
    <property type="entry name" value="CHD"/>
    <property type="match status" value="1"/>
</dbReference>
<dbReference type="GO" id="GO:0035556">
    <property type="term" value="P:intracellular signal transduction"/>
    <property type="evidence" value="ECO:0007669"/>
    <property type="project" value="InterPro"/>
</dbReference>
<feature type="transmembrane region" description="Helical" evidence="17">
    <location>
        <begin position="367"/>
        <end position="386"/>
    </location>
</feature>
<feature type="compositionally biased region" description="Basic and acidic residues" evidence="16">
    <location>
        <begin position="123"/>
        <end position="137"/>
    </location>
</feature>
<reference evidence="19" key="2">
    <citation type="submission" date="2025-09" db="UniProtKB">
        <authorList>
            <consortium name="Ensembl"/>
        </authorList>
    </citation>
    <scope>IDENTIFICATION</scope>
</reference>
<feature type="region of interest" description="Disordered" evidence="16">
    <location>
        <begin position="66"/>
        <end position="146"/>
    </location>
</feature>
<feature type="domain" description="Guanylate cyclase" evidence="18">
    <location>
        <begin position="531"/>
        <end position="687"/>
    </location>
</feature>
<feature type="region of interest" description="Disordered" evidence="16">
    <location>
        <begin position="755"/>
        <end position="807"/>
    </location>
</feature>
<evidence type="ECO:0000259" key="18">
    <source>
        <dbReference type="PROSITE" id="PS50125"/>
    </source>
</evidence>
<proteinExistence type="inferred from homology"/>
<evidence type="ECO:0000256" key="9">
    <source>
        <dbReference type="ARBA" id="ARBA00022840"/>
    </source>
</evidence>
<comment type="similarity">
    <text evidence="15">Belongs to the adenylyl cyclase class-4/guanylyl cyclase family.</text>
</comment>
<evidence type="ECO:0000256" key="1">
    <source>
        <dbReference type="ARBA" id="ARBA00001593"/>
    </source>
</evidence>
<dbReference type="Gene3D" id="6.10.250.780">
    <property type="match status" value="1"/>
</dbReference>
<comment type="cofactor">
    <cofactor evidence="2">
        <name>Mn(2+)</name>
        <dbReference type="ChEBI" id="CHEBI:29035"/>
    </cofactor>
</comment>
<keyword evidence="13 17" id="KW-0472">Membrane</keyword>
<evidence type="ECO:0000256" key="16">
    <source>
        <dbReference type="SAM" id="MobiDB-lite"/>
    </source>
</evidence>
<reference evidence="19" key="1">
    <citation type="submission" date="2025-08" db="UniProtKB">
        <authorList>
            <consortium name="Ensembl"/>
        </authorList>
    </citation>
    <scope>IDENTIFICATION</scope>
</reference>
<dbReference type="GO" id="GO:0046872">
    <property type="term" value="F:metal ion binding"/>
    <property type="evidence" value="ECO:0007669"/>
    <property type="project" value="UniProtKB-KW"/>
</dbReference>
<evidence type="ECO:0000313" key="19">
    <source>
        <dbReference type="Ensembl" id="ENSEBUP00000027595.1"/>
    </source>
</evidence>
<dbReference type="OMA" id="IGYNHGR"/>
<comment type="catalytic activity">
    <reaction evidence="1">
        <text>ATP = 3',5'-cyclic AMP + diphosphate</text>
        <dbReference type="Rhea" id="RHEA:15389"/>
        <dbReference type="ChEBI" id="CHEBI:30616"/>
        <dbReference type="ChEBI" id="CHEBI:33019"/>
        <dbReference type="ChEBI" id="CHEBI:58165"/>
        <dbReference type="EC" id="4.6.1.1"/>
    </reaction>
</comment>
<dbReference type="SUPFAM" id="SSF55073">
    <property type="entry name" value="Nucleotide cyclase"/>
    <property type="match status" value="1"/>
</dbReference>
<dbReference type="GO" id="GO:0007189">
    <property type="term" value="P:adenylate cyclase-activating G protein-coupled receptor signaling pathway"/>
    <property type="evidence" value="ECO:0007669"/>
    <property type="project" value="TreeGrafter"/>
</dbReference>
<name>A0A8C4RBA1_EPTBU</name>
<evidence type="ECO:0000256" key="8">
    <source>
        <dbReference type="ARBA" id="ARBA00022741"/>
    </source>
</evidence>
<dbReference type="InterPro" id="IPR001054">
    <property type="entry name" value="A/G_cyclase"/>
</dbReference>
<dbReference type="Pfam" id="PF00211">
    <property type="entry name" value="Guanylate_cyc"/>
    <property type="match status" value="1"/>
</dbReference>
<feature type="region of interest" description="Disordered" evidence="16">
    <location>
        <begin position="836"/>
        <end position="878"/>
    </location>
</feature>
<evidence type="ECO:0000256" key="17">
    <source>
        <dbReference type="SAM" id="Phobius"/>
    </source>
</evidence>
<protein>
    <recommendedName>
        <fullName evidence="5">adenylate cyclase</fullName>
        <ecNumber evidence="5">4.6.1.1</ecNumber>
    </recommendedName>
</protein>
<comment type="cofactor">
    <cofactor evidence="3">
        <name>Mg(2+)</name>
        <dbReference type="ChEBI" id="CHEBI:18420"/>
    </cofactor>
</comment>
<feature type="compositionally biased region" description="Polar residues" evidence="16">
    <location>
        <begin position="784"/>
        <end position="807"/>
    </location>
</feature>
<dbReference type="SMART" id="SM00044">
    <property type="entry name" value="CYCc"/>
    <property type="match status" value="1"/>
</dbReference>
<evidence type="ECO:0000256" key="7">
    <source>
        <dbReference type="ARBA" id="ARBA00022723"/>
    </source>
</evidence>
<dbReference type="GO" id="GO:0005886">
    <property type="term" value="C:plasma membrane"/>
    <property type="evidence" value="ECO:0007669"/>
    <property type="project" value="TreeGrafter"/>
</dbReference>
<accession>A0A8C4RBA1</accession>
<sequence length="878" mass="96396">MRTFLISGYMSGERPVWWKDEGPAVLPFGGCLLYPWAHPLPNTQVSNVKPSSDGTQQDGMVTNEARPAAHAGSDGTSSTHEASRTARAECAGGIDLTRGRPGGDKVRKAALASVKEEEEVEEIEKAENGQKEHRKEMSSSWQGIPKTQNGMLAVRADRRLSTSRSSLVESLQERLAKERAPLLPITIGYKQIMQKSDMHFVEVIKNDWLMDDYFFNPPINKISLSFLKRHLEKTYQASYQEEVMNGAAVDTIANARLSSLLDVSISCVVSLLGAVACLLILWGLDGSTPLPIIATSLVFILHAICLFLSFRMALCLDYAAQWLRKLLEFGSGWIPRHVLGLLLVSSPAILTLCNFSCGVLASKPARLFFACAVIVGMTHFCNFCQLSSWFRSILASIFGLLLLLLLVLSLCPPEQEQVFYGNQSLVNGSSTDEKQVLQQKTTGKDDSSKQKAWELGLDLGLLLLLIWFLGRELEIAYRLNYHGNVEAELHQQKIEHTKNQADALLHNIIPPHVADQLKVQPQYSCNHDSVGVIFASIVNFREFYEEKFEGGKECYRVLHELMSDLDQLLSHSDFTCIEKIKTIGATYMAASGLGLPETSRSSSGAVATASCNSDSGVDGSYLHLRRLFEFACAMMHVVEDFNKDMLCFGFQLRIGYNHGPLTAGVIGTTKPLYDIWGDTVNIASRMDSTGLESRIQVSEESYLILGEMGYRFEYRGTVNVKGKGQMKTYLYPCKDDAPSQPTLPVTNVYHAQVDGSIGRSPADENGEIASTSTQLASDKLVDNSELSGSEPSQNLSDGVTAPDASSTDLLTSTVSEAAGLLPIEVGANGQYEMQCTTRGSQETGLESKGSVDSMCQDEASNEPPKCDDRHKTSPRNPV</sequence>
<keyword evidence="20" id="KW-1185">Reference proteome</keyword>
<feature type="transmembrane region" description="Helical" evidence="17">
    <location>
        <begin position="263"/>
        <end position="284"/>
    </location>
</feature>
<evidence type="ECO:0000256" key="15">
    <source>
        <dbReference type="RuleBase" id="RU000405"/>
    </source>
</evidence>
<evidence type="ECO:0000256" key="10">
    <source>
        <dbReference type="ARBA" id="ARBA00022842"/>
    </source>
</evidence>
<evidence type="ECO:0000256" key="6">
    <source>
        <dbReference type="ARBA" id="ARBA00022692"/>
    </source>
</evidence>
<evidence type="ECO:0000256" key="3">
    <source>
        <dbReference type="ARBA" id="ARBA00001946"/>
    </source>
</evidence>
<dbReference type="InterPro" id="IPR029787">
    <property type="entry name" value="Nucleotide_cyclase"/>
</dbReference>
<evidence type="ECO:0000256" key="4">
    <source>
        <dbReference type="ARBA" id="ARBA00004141"/>
    </source>
</evidence>
<organism evidence="19 20">
    <name type="scientific">Eptatretus burgeri</name>
    <name type="common">Inshore hagfish</name>
    <dbReference type="NCBI Taxonomy" id="7764"/>
    <lineage>
        <taxon>Eukaryota</taxon>
        <taxon>Metazoa</taxon>
        <taxon>Chordata</taxon>
        <taxon>Craniata</taxon>
        <taxon>Vertebrata</taxon>
        <taxon>Cyclostomata</taxon>
        <taxon>Myxini</taxon>
        <taxon>Myxiniformes</taxon>
        <taxon>Myxinidae</taxon>
        <taxon>Eptatretinae</taxon>
        <taxon>Eptatretus</taxon>
    </lineage>
</organism>
<dbReference type="GeneTree" id="ENSGT00940000155577"/>
<evidence type="ECO:0000256" key="12">
    <source>
        <dbReference type="ARBA" id="ARBA00022998"/>
    </source>
</evidence>
<dbReference type="AlphaFoldDB" id="A0A8C4RBA1"/>
<evidence type="ECO:0000256" key="14">
    <source>
        <dbReference type="ARBA" id="ARBA00023239"/>
    </source>
</evidence>